<evidence type="ECO:0000313" key="3">
    <source>
        <dbReference type="EMBL" id="MCV7024391.1"/>
    </source>
</evidence>
<dbReference type="AlphaFoldDB" id="A0AAW5SLK7"/>
<proteinExistence type="predicted"/>
<comment type="caution">
    <text evidence="3">The sequence shown here is derived from an EMBL/GenBank/DDBJ whole genome shotgun (WGS) entry which is preliminary data.</text>
</comment>
<dbReference type="Gene3D" id="1.10.8.1050">
    <property type="entry name" value="Antitoxin VbhA-like"/>
    <property type="match status" value="1"/>
</dbReference>
<gene>
    <name evidence="3" type="ORF">H7I77_13705</name>
    <name evidence="2" type="ORF">RMCN_5148</name>
</gene>
<protein>
    <submittedName>
        <fullName evidence="3">Antitoxin VbhA family protein</fullName>
    </submittedName>
</protein>
<accession>A0AAW5SLK7</accession>
<dbReference type="Proteomes" id="UP001207528">
    <property type="component" value="Unassembled WGS sequence"/>
</dbReference>
<reference evidence="3" key="2">
    <citation type="submission" date="2020-07" db="EMBL/GenBank/DDBJ databases">
        <authorList>
            <person name="Pettersson B.M.F."/>
            <person name="Behra P.R.K."/>
            <person name="Ramesh M."/>
            <person name="Das S."/>
            <person name="Dasgupta S."/>
            <person name="Kirsebom L.A."/>
        </authorList>
    </citation>
    <scope>NUCLEOTIDE SEQUENCE</scope>
    <source>
        <strain evidence="3">DSM 44203</strain>
    </source>
</reference>
<evidence type="ECO:0000313" key="2">
    <source>
        <dbReference type="EMBL" id="GAT12015.1"/>
    </source>
</evidence>
<evidence type="ECO:0000313" key="5">
    <source>
        <dbReference type="Proteomes" id="UP001207528"/>
    </source>
</evidence>
<keyword evidence="4" id="KW-1185">Reference proteome</keyword>
<feature type="domain" description="Antitoxin VbhA" evidence="1">
    <location>
        <begin position="17"/>
        <end position="59"/>
    </location>
</feature>
<name>A0AAW5SLK7_MYCNV</name>
<dbReference type="CDD" id="cd11586">
    <property type="entry name" value="VbhA_like"/>
    <property type="match status" value="1"/>
</dbReference>
<evidence type="ECO:0000313" key="4">
    <source>
        <dbReference type="Proteomes" id="UP000069773"/>
    </source>
</evidence>
<organism evidence="3 5">
    <name type="scientific">Mycolicibacterium novocastrense</name>
    <name type="common">Mycobacterium novocastrense</name>
    <dbReference type="NCBI Taxonomy" id="59813"/>
    <lineage>
        <taxon>Bacteria</taxon>
        <taxon>Bacillati</taxon>
        <taxon>Actinomycetota</taxon>
        <taxon>Actinomycetes</taxon>
        <taxon>Mycobacteriales</taxon>
        <taxon>Mycobacteriaceae</taxon>
        <taxon>Mycolicibacterium</taxon>
    </lineage>
</organism>
<dbReference type="InterPro" id="IPR041535">
    <property type="entry name" value="VbhA"/>
</dbReference>
<reference evidence="3" key="3">
    <citation type="journal article" date="2022" name="BMC Genomics">
        <title>Comparative genome analysis of mycobacteria focusing on tRNA and non-coding RNA.</title>
        <authorList>
            <person name="Behra P.R.K."/>
            <person name="Pettersson B.M.F."/>
            <person name="Ramesh M."/>
            <person name="Das S."/>
            <person name="Dasgupta S."/>
            <person name="Kirsebom L.A."/>
        </authorList>
    </citation>
    <scope>NUCLEOTIDE SEQUENCE</scope>
    <source>
        <strain evidence="3">DSM 44203</strain>
    </source>
</reference>
<evidence type="ECO:0000259" key="1">
    <source>
        <dbReference type="Pfam" id="PF18495"/>
    </source>
</evidence>
<sequence length="66" mass="6919">MSTMTTAPKRPPTHDEAVTLAVAATGLAGHDVSPDARDLLDRIGRGDLTYDEAVAEVIAEFGQPAQ</sequence>
<dbReference type="EMBL" id="JACKTI010000037">
    <property type="protein sequence ID" value="MCV7024391.1"/>
    <property type="molecule type" value="Genomic_DNA"/>
</dbReference>
<reference evidence="2 4" key="1">
    <citation type="journal article" date="2016" name="Genome Announc.">
        <title>Draft Genome Sequences of Five Rapidly Growing Mycobacterium Species, M. thermoresistibile, M. fortuitum subsp. acetamidolyticum, M. canariasense, M. brisbanense, and M. novocastrense.</title>
        <authorList>
            <person name="Katahira K."/>
            <person name="Ogura Y."/>
            <person name="Gotoh Y."/>
            <person name="Hayashi T."/>
        </authorList>
    </citation>
    <scope>NUCLEOTIDE SEQUENCE [LARGE SCALE GENOMIC DNA]</scope>
    <source>
        <strain evidence="2 4">JCM18114</strain>
    </source>
</reference>
<dbReference type="InterPro" id="IPR033788">
    <property type="entry name" value="VbhA-like"/>
</dbReference>
<dbReference type="InterPro" id="IPR043038">
    <property type="entry name" value="VbhA_sf"/>
</dbReference>
<dbReference type="Pfam" id="PF18495">
    <property type="entry name" value="VbhA"/>
    <property type="match status" value="1"/>
</dbReference>
<dbReference type="EMBL" id="BCTA01000080">
    <property type="protein sequence ID" value="GAT12015.1"/>
    <property type="molecule type" value="Genomic_DNA"/>
</dbReference>
<dbReference type="Proteomes" id="UP000069773">
    <property type="component" value="Unassembled WGS sequence"/>
</dbReference>